<keyword evidence="2" id="KW-1185">Reference proteome</keyword>
<dbReference type="RefSeq" id="WP_194539020.1">
    <property type="nucleotide sequence ID" value="NZ_JACEFB010000011.1"/>
</dbReference>
<dbReference type="EMBL" id="JACEFB010000011">
    <property type="protein sequence ID" value="MBA2227184.1"/>
    <property type="molecule type" value="Genomic_DNA"/>
</dbReference>
<evidence type="ECO:0000313" key="1">
    <source>
        <dbReference type="EMBL" id="MBA2227184.1"/>
    </source>
</evidence>
<dbReference type="Proteomes" id="UP000542342">
    <property type="component" value="Unassembled WGS sequence"/>
</dbReference>
<accession>A0A7V9ACM3</accession>
<evidence type="ECO:0000313" key="2">
    <source>
        <dbReference type="Proteomes" id="UP000542342"/>
    </source>
</evidence>
<dbReference type="AlphaFoldDB" id="A0A7V9ACM3"/>
<gene>
    <name evidence="1" type="ORF">H0921_13555</name>
</gene>
<name>A0A7V9ACM3_9BACT</name>
<reference evidence="1 2" key="1">
    <citation type="submission" date="2020-07" db="EMBL/GenBank/DDBJ databases">
        <title>Thermogemmata thermophila gen. nov., sp. nov., a novel moderate thermophilic planctomycete from a Kamchatka hot spring.</title>
        <authorList>
            <person name="Elcheninov A.G."/>
            <person name="Podosokorskaya O.A."/>
            <person name="Kovaleva O.L."/>
            <person name="Novikov A."/>
            <person name="Bonch-Osmolovskaya E.A."/>
            <person name="Toshchakov S.V."/>
            <person name="Kublanov I.V."/>
        </authorList>
    </citation>
    <scope>NUCLEOTIDE SEQUENCE [LARGE SCALE GENOMIC DNA]</scope>
    <source>
        <strain evidence="1 2">2918</strain>
    </source>
</reference>
<proteinExistence type="predicted"/>
<sequence length="146" mass="17514">MKKANYYVFADIFHILEGIHLGDNVSFTDYDCCNIIDVNRIAVFFIEPYLRLLTQEQQDYIRWAFEYYMITKNAPFEDLRAEAQDLDFIHCDQAQEFLRLLGMCLYGDNYLDHVNLEEYEEEPDMDMAWRVFWPSPNWRNVGKGII</sequence>
<organism evidence="1 2">
    <name type="scientific">Thermogemmata fonticola</name>
    <dbReference type="NCBI Taxonomy" id="2755323"/>
    <lineage>
        <taxon>Bacteria</taxon>
        <taxon>Pseudomonadati</taxon>
        <taxon>Planctomycetota</taxon>
        <taxon>Planctomycetia</taxon>
        <taxon>Gemmatales</taxon>
        <taxon>Gemmataceae</taxon>
        <taxon>Thermogemmata</taxon>
    </lineage>
</organism>
<comment type="caution">
    <text evidence="1">The sequence shown here is derived from an EMBL/GenBank/DDBJ whole genome shotgun (WGS) entry which is preliminary data.</text>
</comment>
<protein>
    <submittedName>
        <fullName evidence="1">Uncharacterized protein</fullName>
    </submittedName>
</protein>